<dbReference type="Proteomes" id="UP001303046">
    <property type="component" value="Unassembled WGS sequence"/>
</dbReference>
<dbReference type="EMBL" id="JAVFWL010000004">
    <property type="protein sequence ID" value="KAK6748355.1"/>
    <property type="molecule type" value="Genomic_DNA"/>
</dbReference>
<gene>
    <name evidence="1" type="primary">Necator_chrIV.g14445</name>
    <name evidence="1" type="ORF">RB195_001151</name>
</gene>
<reference evidence="1 2" key="1">
    <citation type="submission" date="2023-08" db="EMBL/GenBank/DDBJ databases">
        <title>A Necator americanus chromosomal reference genome.</title>
        <authorList>
            <person name="Ilik V."/>
            <person name="Petrzelkova K.J."/>
            <person name="Pardy F."/>
            <person name="Fuh T."/>
            <person name="Niatou-Singa F.S."/>
            <person name="Gouil Q."/>
            <person name="Baker L."/>
            <person name="Ritchie M.E."/>
            <person name="Jex A.R."/>
            <person name="Gazzola D."/>
            <person name="Li H."/>
            <person name="Toshio Fujiwara R."/>
            <person name="Zhan B."/>
            <person name="Aroian R.V."/>
            <person name="Pafco B."/>
            <person name="Schwarz E.M."/>
        </authorList>
    </citation>
    <scope>NUCLEOTIDE SEQUENCE [LARGE SCALE GENOMIC DNA]</scope>
    <source>
        <strain evidence="1 2">Aroian</strain>
        <tissue evidence="1">Whole animal</tissue>
    </source>
</reference>
<keyword evidence="2" id="KW-1185">Reference proteome</keyword>
<evidence type="ECO:0000313" key="2">
    <source>
        <dbReference type="Proteomes" id="UP001303046"/>
    </source>
</evidence>
<organism evidence="1 2">
    <name type="scientific">Necator americanus</name>
    <name type="common">Human hookworm</name>
    <dbReference type="NCBI Taxonomy" id="51031"/>
    <lineage>
        <taxon>Eukaryota</taxon>
        <taxon>Metazoa</taxon>
        <taxon>Ecdysozoa</taxon>
        <taxon>Nematoda</taxon>
        <taxon>Chromadorea</taxon>
        <taxon>Rhabditida</taxon>
        <taxon>Rhabditina</taxon>
        <taxon>Rhabditomorpha</taxon>
        <taxon>Strongyloidea</taxon>
        <taxon>Ancylostomatidae</taxon>
        <taxon>Bunostominae</taxon>
        <taxon>Necator</taxon>
    </lineage>
</organism>
<dbReference type="PANTHER" id="PTHR36688">
    <property type="entry name" value="ENDO/EXONUCLEASE/PHOSPHATASE DOMAIN-CONTAINING PROTEIN"/>
    <property type="match status" value="1"/>
</dbReference>
<dbReference type="InterPro" id="IPR052560">
    <property type="entry name" value="RdDP_mobile_element"/>
</dbReference>
<name>A0ABR1DCX9_NECAM</name>
<evidence type="ECO:0008006" key="3">
    <source>
        <dbReference type="Google" id="ProtNLM"/>
    </source>
</evidence>
<dbReference type="PANTHER" id="PTHR36688:SF1">
    <property type="entry name" value="ENDONUCLEASE_EXONUCLEASE_PHOSPHATASE DOMAIN-CONTAINING PROTEIN"/>
    <property type="match status" value="1"/>
</dbReference>
<comment type="caution">
    <text evidence="1">The sequence shown here is derived from an EMBL/GenBank/DDBJ whole genome shotgun (WGS) entry which is preliminary data.</text>
</comment>
<protein>
    <recommendedName>
        <fullName evidence="3">Reverse transcriptase domain-containing protein</fullName>
    </recommendedName>
</protein>
<sequence>MSVKNRTSAGLDRIKPEHLKYLPPVFINTQAKLFARDLSECKVPKQRKTNKIVLLYKKGDPQDIGNYRPICLLSVIYKLFTRVILNRIERTLDEGEPCDHVPKQGSEKGSVRLTPYTQFQTHRSIARVQDAAVSHVHRFKESL</sequence>
<evidence type="ECO:0000313" key="1">
    <source>
        <dbReference type="EMBL" id="KAK6748355.1"/>
    </source>
</evidence>
<accession>A0ABR1DCX9</accession>
<proteinExistence type="predicted"/>